<reference evidence="2 3" key="1">
    <citation type="journal article" date="2019" name="Int. J. Syst. Evol. Microbiol.">
        <title>The Global Catalogue of Microorganisms (GCM) 10K type strain sequencing project: providing services to taxonomists for standard genome sequencing and annotation.</title>
        <authorList>
            <consortium name="The Broad Institute Genomics Platform"/>
            <consortium name="The Broad Institute Genome Sequencing Center for Infectious Disease"/>
            <person name="Wu L."/>
            <person name="Ma J."/>
        </authorList>
    </citation>
    <scope>NUCLEOTIDE SEQUENCE [LARGE SCALE GENOMIC DNA]</scope>
    <source>
        <strain evidence="2 3">JCM 4565</strain>
    </source>
</reference>
<evidence type="ECO:0000256" key="1">
    <source>
        <dbReference type="SAM" id="MobiDB-lite"/>
    </source>
</evidence>
<feature type="compositionally biased region" description="Low complexity" evidence="1">
    <location>
        <begin position="35"/>
        <end position="49"/>
    </location>
</feature>
<dbReference type="Proteomes" id="UP001500063">
    <property type="component" value="Unassembled WGS sequence"/>
</dbReference>
<keyword evidence="3" id="KW-1185">Reference proteome</keyword>
<evidence type="ECO:0008006" key="4">
    <source>
        <dbReference type="Google" id="ProtNLM"/>
    </source>
</evidence>
<accession>A0ABN0WXU1</accession>
<feature type="region of interest" description="Disordered" evidence="1">
    <location>
        <begin position="22"/>
        <end position="50"/>
    </location>
</feature>
<dbReference type="RefSeq" id="WP_344118120.1">
    <property type="nucleotide sequence ID" value="NZ_BAAABW010000015.1"/>
</dbReference>
<dbReference type="EMBL" id="BAAABW010000015">
    <property type="protein sequence ID" value="GAA0349548.1"/>
    <property type="molecule type" value="Genomic_DNA"/>
</dbReference>
<gene>
    <name evidence="2" type="ORF">GCM10010319_27970</name>
</gene>
<evidence type="ECO:0000313" key="2">
    <source>
        <dbReference type="EMBL" id="GAA0349548.1"/>
    </source>
</evidence>
<dbReference type="PROSITE" id="PS51257">
    <property type="entry name" value="PROKAR_LIPOPROTEIN"/>
    <property type="match status" value="1"/>
</dbReference>
<comment type="caution">
    <text evidence="2">The sequence shown here is derived from an EMBL/GenBank/DDBJ whole genome shotgun (WGS) entry which is preliminary data.</text>
</comment>
<name>A0ABN0WXU1_9ACTN</name>
<protein>
    <recommendedName>
        <fullName evidence="4">Lipoprotein</fullName>
    </recommendedName>
</protein>
<organism evidence="2 3">
    <name type="scientific">Streptomyces blastmyceticus</name>
    <dbReference type="NCBI Taxonomy" id="68180"/>
    <lineage>
        <taxon>Bacteria</taxon>
        <taxon>Bacillati</taxon>
        <taxon>Actinomycetota</taxon>
        <taxon>Actinomycetes</taxon>
        <taxon>Kitasatosporales</taxon>
        <taxon>Streptomycetaceae</taxon>
        <taxon>Streptomyces</taxon>
    </lineage>
</organism>
<proteinExistence type="predicted"/>
<evidence type="ECO:0000313" key="3">
    <source>
        <dbReference type="Proteomes" id="UP001500063"/>
    </source>
</evidence>
<feature type="compositionally biased region" description="Basic and acidic residues" evidence="1">
    <location>
        <begin position="25"/>
        <end position="34"/>
    </location>
</feature>
<sequence>MRRAAQYAGVALVATVLISGCGSSDDGKKSDDKPSTSAAPAAPSAAPAAKGGRLDGVYGARSADGVIGMYVSQGKAVVYANGGKRACTGTVDEKADPVKIALKCADGNTERTAGTVERADGKTLVVSWGAGKADTFTRTGDPAELPSPIKLGG</sequence>